<dbReference type="Proteomes" id="UP000308600">
    <property type="component" value="Unassembled WGS sequence"/>
</dbReference>
<gene>
    <name evidence="1" type="ORF">BDN72DRAFT_836001</name>
</gene>
<dbReference type="EMBL" id="ML208283">
    <property type="protein sequence ID" value="TFK72681.1"/>
    <property type="molecule type" value="Genomic_DNA"/>
</dbReference>
<reference evidence="1 2" key="1">
    <citation type="journal article" date="2019" name="Nat. Ecol. Evol.">
        <title>Megaphylogeny resolves global patterns of mushroom evolution.</title>
        <authorList>
            <person name="Varga T."/>
            <person name="Krizsan K."/>
            <person name="Foldi C."/>
            <person name="Dima B."/>
            <person name="Sanchez-Garcia M."/>
            <person name="Sanchez-Ramirez S."/>
            <person name="Szollosi G.J."/>
            <person name="Szarkandi J.G."/>
            <person name="Papp V."/>
            <person name="Albert L."/>
            <person name="Andreopoulos W."/>
            <person name="Angelini C."/>
            <person name="Antonin V."/>
            <person name="Barry K.W."/>
            <person name="Bougher N.L."/>
            <person name="Buchanan P."/>
            <person name="Buyck B."/>
            <person name="Bense V."/>
            <person name="Catcheside P."/>
            <person name="Chovatia M."/>
            <person name="Cooper J."/>
            <person name="Damon W."/>
            <person name="Desjardin D."/>
            <person name="Finy P."/>
            <person name="Geml J."/>
            <person name="Haridas S."/>
            <person name="Hughes K."/>
            <person name="Justo A."/>
            <person name="Karasinski D."/>
            <person name="Kautmanova I."/>
            <person name="Kiss B."/>
            <person name="Kocsube S."/>
            <person name="Kotiranta H."/>
            <person name="LaButti K.M."/>
            <person name="Lechner B.E."/>
            <person name="Liimatainen K."/>
            <person name="Lipzen A."/>
            <person name="Lukacs Z."/>
            <person name="Mihaltcheva S."/>
            <person name="Morgado L.N."/>
            <person name="Niskanen T."/>
            <person name="Noordeloos M.E."/>
            <person name="Ohm R.A."/>
            <person name="Ortiz-Santana B."/>
            <person name="Ovrebo C."/>
            <person name="Racz N."/>
            <person name="Riley R."/>
            <person name="Savchenko A."/>
            <person name="Shiryaev A."/>
            <person name="Soop K."/>
            <person name="Spirin V."/>
            <person name="Szebenyi C."/>
            <person name="Tomsovsky M."/>
            <person name="Tulloss R.E."/>
            <person name="Uehling J."/>
            <person name="Grigoriev I.V."/>
            <person name="Vagvolgyi C."/>
            <person name="Papp T."/>
            <person name="Martin F.M."/>
            <person name="Miettinen O."/>
            <person name="Hibbett D.S."/>
            <person name="Nagy L.G."/>
        </authorList>
    </citation>
    <scope>NUCLEOTIDE SEQUENCE [LARGE SCALE GENOMIC DNA]</scope>
    <source>
        <strain evidence="1 2">NL-1719</strain>
    </source>
</reference>
<organism evidence="1 2">
    <name type="scientific">Pluteus cervinus</name>
    <dbReference type="NCBI Taxonomy" id="181527"/>
    <lineage>
        <taxon>Eukaryota</taxon>
        <taxon>Fungi</taxon>
        <taxon>Dikarya</taxon>
        <taxon>Basidiomycota</taxon>
        <taxon>Agaricomycotina</taxon>
        <taxon>Agaricomycetes</taxon>
        <taxon>Agaricomycetidae</taxon>
        <taxon>Agaricales</taxon>
        <taxon>Pluteineae</taxon>
        <taxon>Pluteaceae</taxon>
        <taxon>Pluteus</taxon>
    </lineage>
</organism>
<protein>
    <submittedName>
        <fullName evidence="1">Uncharacterized protein</fullName>
    </submittedName>
</protein>
<name>A0ACD3B4F4_9AGAR</name>
<evidence type="ECO:0000313" key="1">
    <source>
        <dbReference type="EMBL" id="TFK72681.1"/>
    </source>
</evidence>
<proteinExistence type="predicted"/>
<sequence length="264" mass="30085">MTDTQIAPSPRLAPELEYAIFMTAIKSDAREAKNLVPIAKRVFDWLIPYVFHVVELDTERPVPITFNQSAFKRYGKHTRHLFLGRGSGQGKYIHLFPNVTNIVFWTGFDKAYLPALLQLPLTRISTEFTPQLFQVFQRITHFDLFSDEITMDATFESQLYLPKLTHLCVLPELSPEVFELFLNRVRCPELGVVILWGSSSSGRGFPELDGNWAAPVDEEDGRIVRVRCIPRVDWRVGARGGVDMWEFAERVLASRKGQDTGGLV</sequence>
<evidence type="ECO:0000313" key="2">
    <source>
        <dbReference type="Proteomes" id="UP000308600"/>
    </source>
</evidence>
<keyword evidence="2" id="KW-1185">Reference proteome</keyword>
<accession>A0ACD3B4F4</accession>